<dbReference type="InterPro" id="IPR041492">
    <property type="entry name" value="HAD_2"/>
</dbReference>
<dbReference type="GO" id="GO:0005829">
    <property type="term" value="C:cytosol"/>
    <property type="evidence" value="ECO:0007669"/>
    <property type="project" value="TreeGrafter"/>
</dbReference>
<dbReference type="Proteomes" id="UP000671879">
    <property type="component" value="Chromosome"/>
</dbReference>
<dbReference type="RefSeq" id="WP_274374397.1">
    <property type="nucleotide sequence ID" value="NZ_CP072943.1"/>
</dbReference>
<name>A0A9Q7AQV5_9BACT</name>
<dbReference type="Gene3D" id="3.40.50.1000">
    <property type="entry name" value="HAD superfamily/HAD-like"/>
    <property type="match status" value="1"/>
</dbReference>
<accession>A0A9Q7AQV5</accession>
<dbReference type="InterPro" id="IPR023214">
    <property type="entry name" value="HAD_sf"/>
</dbReference>
<dbReference type="InterPro" id="IPR023198">
    <property type="entry name" value="PGP-like_dom2"/>
</dbReference>
<dbReference type="GO" id="GO:0006281">
    <property type="term" value="P:DNA repair"/>
    <property type="evidence" value="ECO:0007669"/>
    <property type="project" value="TreeGrafter"/>
</dbReference>
<proteinExistence type="predicted"/>
<dbReference type="InterPro" id="IPR050155">
    <property type="entry name" value="HAD-like_hydrolase_sf"/>
</dbReference>
<gene>
    <name evidence="1" type="ORF">KAR29_04275</name>
</gene>
<reference evidence="2" key="1">
    <citation type="submission" date="2021-04" db="EMBL/GenBank/DDBJ databases">
        <title>A novel Synergistetes isolate from a pyrite-forming mixed culture.</title>
        <authorList>
            <person name="Bunk B."/>
            <person name="Sproer C."/>
            <person name="Spring S."/>
            <person name="Pester M."/>
        </authorList>
    </citation>
    <scope>NUCLEOTIDE SEQUENCE [LARGE SCALE GENOMIC DNA]</scope>
    <source>
        <strain evidence="2">J.5.4.2-T.3.5.2</strain>
    </source>
</reference>
<sequence length="220" mass="23734">MKNSIKALLFDFDMTLVDSSRGITHCLNLLAAAEGLPSVTREEVLLTIGDPIPLGWEKLWGRFDPRWVDRYRENYRAEEIALIRPFPSTVPVLKALKGAGLRLGVVSNRGNARIAVEGAGLTWAFDFVLGLDEVDRPKPDADPLVKAMGRLGLGPAEVLYVGDTDIDMATALAASVRAVGMTTGNFDEEGLLSAGAWKVLDDLTGLCPLVGVADSSRVRD</sequence>
<dbReference type="KEGG" id="aram:KAR29_04275"/>
<dbReference type="PANTHER" id="PTHR43434:SF1">
    <property type="entry name" value="PHOSPHOGLYCOLATE PHOSPHATASE"/>
    <property type="match status" value="1"/>
</dbReference>
<protein>
    <submittedName>
        <fullName evidence="1">HAD-IA family hydrolase</fullName>
    </submittedName>
</protein>
<dbReference type="EMBL" id="CP072943">
    <property type="protein sequence ID" value="QTX33122.1"/>
    <property type="molecule type" value="Genomic_DNA"/>
</dbReference>
<evidence type="ECO:0000313" key="1">
    <source>
        <dbReference type="EMBL" id="QTX33122.1"/>
    </source>
</evidence>
<dbReference type="InterPro" id="IPR006439">
    <property type="entry name" value="HAD-SF_hydro_IA"/>
</dbReference>
<dbReference type="InterPro" id="IPR036412">
    <property type="entry name" value="HAD-like_sf"/>
</dbReference>
<evidence type="ECO:0000313" key="2">
    <source>
        <dbReference type="Proteomes" id="UP000671879"/>
    </source>
</evidence>
<dbReference type="AlphaFoldDB" id="A0A9Q7AQV5"/>
<keyword evidence="1" id="KW-0378">Hydrolase</keyword>
<organism evidence="1 2">
    <name type="scientific">Aminithiophilus ramosus</name>
    <dbReference type="NCBI Taxonomy" id="3029084"/>
    <lineage>
        <taxon>Bacteria</taxon>
        <taxon>Thermotogati</taxon>
        <taxon>Synergistota</taxon>
        <taxon>Synergistia</taxon>
        <taxon>Synergistales</taxon>
        <taxon>Aminithiophilaceae</taxon>
        <taxon>Aminithiophilus</taxon>
    </lineage>
</organism>
<dbReference type="SFLD" id="SFLDS00003">
    <property type="entry name" value="Haloacid_Dehalogenase"/>
    <property type="match status" value="1"/>
</dbReference>
<dbReference type="Gene3D" id="1.10.150.240">
    <property type="entry name" value="Putative phosphatase, domain 2"/>
    <property type="match status" value="1"/>
</dbReference>
<dbReference type="SFLD" id="SFLDG01129">
    <property type="entry name" value="C1.5:_HAD__Beta-PGM__Phosphata"/>
    <property type="match status" value="1"/>
</dbReference>
<keyword evidence="2" id="KW-1185">Reference proteome</keyword>
<dbReference type="SUPFAM" id="SSF56784">
    <property type="entry name" value="HAD-like"/>
    <property type="match status" value="1"/>
</dbReference>
<dbReference type="NCBIfam" id="TIGR01549">
    <property type="entry name" value="HAD-SF-IA-v1"/>
    <property type="match status" value="1"/>
</dbReference>
<dbReference type="PANTHER" id="PTHR43434">
    <property type="entry name" value="PHOSPHOGLYCOLATE PHOSPHATASE"/>
    <property type="match status" value="1"/>
</dbReference>
<dbReference type="Pfam" id="PF13419">
    <property type="entry name" value="HAD_2"/>
    <property type="match status" value="1"/>
</dbReference>
<dbReference type="GO" id="GO:0008967">
    <property type="term" value="F:phosphoglycolate phosphatase activity"/>
    <property type="evidence" value="ECO:0007669"/>
    <property type="project" value="TreeGrafter"/>
</dbReference>